<evidence type="ECO:0000313" key="2">
    <source>
        <dbReference type="EMBL" id="OQP49177.1"/>
    </source>
</evidence>
<dbReference type="Pfam" id="PF09903">
    <property type="entry name" value="DUF2130"/>
    <property type="match status" value="1"/>
</dbReference>
<dbReference type="EMBL" id="LWBO01000011">
    <property type="protein sequence ID" value="OQP49177.1"/>
    <property type="molecule type" value="Genomic_DNA"/>
</dbReference>
<comment type="caution">
    <text evidence="2">The sequence shown here is derived from an EMBL/GenBank/DDBJ whole genome shotgun (WGS) entry which is preliminary data.</text>
</comment>
<sequence length="417" mass="48237">MATDIKCPSCGHKFAIEDAVSEDIKKELREKMQVFLKQKEDDFAKREKELILQVQHKDAEYAKKLQEEKVLLQQSLEVTLRKTIASDFETKLHLLQQANKDQENKLVEARQKEIEFLQKEQALKNKEAELELSVHRKLQEERVKLSEELRKLEEQKTATRENEYQLRLRELEKQLDDQKKLAEEMKRKAEQGSMQLQGEVQELILEEMLKSAFPFDLVSEVGKGIRGADCTLTIRNNLGQECGKIIFESKRTKHFDKNWIEKLKADMRSTSADIGVIVTQAMPEQVATFGQLDGIWICSFTDVLALVHVLRDGILKIFVAAKTHENKGDKMHMLYGYLTSNEFSEQWKAIREGFQAMNLSIQKEREAMEKLWKMRQKQLEKVLLNAAHIKGSIEGIAGNDNIQLDLIDDADPLVLDE</sequence>
<organism evidence="2 3">
    <name type="scientific">Niastella koreensis</name>
    <dbReference type="NCBI Taxonomy" id="354356"/>
    <lineage>
        <taxon>Bacteria</taxon>
        <taxon>Pseudomonadati</taxon>
        <taxon>Bacteroidota</taxon>
        <taxon>Chitinophagia</taxon>
        <taxon>Chitinophagales</taxon>
        <taxon>Chitinophagaceae</taxon>
        <taxon>Niastella</taxon>
    </lineage>
</organism>
<proteinExistence type="predicted"/>
<reference evidence="2 3" key="1">
    <citation type="submission" date="2016-04" db="EMBL/GenBank/DDBJ databases">
        <authorList>
            <person name="Chen L."/>
            <person name="Zhuang W."/>
            <person name="Wang G."/>
        </authorList>
    </citation>
    <scope>NUCLEOTIDE SEQUENCE [LARGE SCALE GENOMIC DNA]</scope>
    <source>
        <strain evidence="3">GR20</strain>
    </source>
</reference>
<evidence type="ECO:0008006" key="4">
    <source>
        <dbReference type="Google" id="ProtNLM"/>
    </source>
</evidence>
<protein>
    <recommendedName>
        <fullName evidence="4">DUF2130 domain-containing protein</fullName>
    </recommendedName>
</protein>
<dbReference type="InterPro" id="IPR019219">
    <property type="entry name" value="DUF2130"/>
</dbReference>
<evidence type="ECO:0000313" key="3">
    <source>
        <dbReference type="Proteomes" id="UP000192277"/>
    </source>
</evidence>
<keyword evidence="3" id="KW-1185">Reference proteome</keyword>
<feature type="coiled-coil region" evidence="1">
    <location>
        <begin position="62"/>
        <end position="191"/>
    </location>
</feature>
<accession>A0ABX3P1D1</accession>
<gene>
    <name evidence="2" type="ORF">A4D02_29730</name>
</gene>
<dbReference type="RefSeq" id="WP_014216742.1">
    <property type="nucleotide sequence ID" value="NZ_LWBO01000011.1"/>
</dbReference>
<keyword evidence="1" id="KW-0175">Coiled coil</keyword>
<evidence type="ECO:0000256" key="1">
    <source>
        <dbReference type="SAM" id="Coils"/>
    </source>
</evidence>
<name>A0ABX3P1D1_9BACT</name>
<dbReference type="Proteomes" id="UP000192277">
    <property type="component" value="Unassembled WGS sequence"/>
</dbReference>